<dbReference type="AlphaFoldDB" id="A0A438FM56"/>
<comment type="caution">
    <text evidence="1">The sequence shown here is derived from an EMBL/GenBank/DDBJ whole genome shotgun (WGS) entry which is preliminary data.</text>
</comment>
<organism evidence="1 2">
    <name type="scientific">Vitis vinifera</name>
    <name type="common">Grape</name>
    <dbReference type="NCBI Taxonomy" id="29760"/>
    <lineage>
        <taxon>Eukaryota</taxon>
        <taxon>Viridiplantae</taxon>
        <taxon>Streptophyta</taxon>
        <taxon>Embryophyta</taxon>
        <taxon>Tracheophyta</taxon>
        <taxon>Spermatophyta</taxon>
        <taxon>Magnoliopsida</taxon>
        <taxon>eudicotyledons</taxon>
        <taxon>Gunneridae</taxon>
        <taxon>Pentapetalae</taxon>
        <taxon>rosids</taxon>
        <taxon>Vitales</taxon>
        <taxon>Vitaceae</taxon>
        <taxon>Viteae</taxon>
        <taxon>Vitis</taxon>
    </lineage>
</organism>
<sequence length="295" mass="33472">MNPLPTHITHTVPPPIDNMHSINFVELDDHIHMLSWDESEPEPIVSNKIYDDFGPTDTSYVDEVQTSYVDISQTPYVDDTHTSDMQYVIRGVTEYSGSHFYLQLVSIFHHSPRCIDLSPEPNQSRDYHQSGGVDPYGDDWQSHMHNNGSALNVYPLATAIALGYVPSDFGPSTQTVQAYDNARREVMDTLEIELLIGSTTFVTIFQVLRIPTSFNLLLGRPWIHKARAIPFSLHEKISHSDDDLLLTGFTFDEVQALEMEDFCRDFMAMSFDQHDSTMVLDMMRSMSYLPGMGLG</sequence>
<dbReference type="PANTHER" id="PTHR33240:SF15">
    <property type="entry name" value="GAG-PRO-LIKE PROTEIN"/>
    <property type="match status" value="1"/>
</dbReference>
<name>A0A438FM56_VITVI</name>
<accession>A0A438FM56</accession>
<dbReference type="EMBL" id="QGNW01000843">
    <property type="protein sequence ID" value="RVW61072.1"/>
    <property type="molecule type" value="Genomic_DNA"/>
</dbReference>
<reference evidence="1 2" key="1">
    <citation type="journal article" date="2018" name="PLoS Genet.">
        <title>Population sequencing reveals clonal diversity and ancestral inbreeding in the grapevine cultivar Chardonnay.</title>
        <authorList>
            <person name="Roach M.J."/>
            <person name="Johnson D.L."/>
            <person name="Bohlmann J."/>
            <person name="van Vuuren H.J."/>
            <person name="Jones S.J."/>
            <person name="Pretorius I.S."/>
            <person name="Schmidt S.A."/>
            <person name="Borneman A.R."/>
        </authorList>
    </citation>
    <scope>NUCLEOTIDE SEQUENCE [LARGE SCALE GENOMIC DNA]</scope>
    <source>
        <strain evidence="2">cv. Chardonnay</strain>
        <tissue evidence="1">Leaf</tissue>
    </source>
</reference>
<protein>
    <submittedName>
        <fullName evidence="1">Uncharacterized protein</fullName>
    </submittedName>
</protein>
<evidence type="ECO:0000313" key="1">
    <source>
        <dbReference type="EMBL" id="RVW61072.1"/>
    </source>
</evidence>
<dbReference type="PANTHER" id="PTHR33240">
    <property type="entry name" value="OS08G0508500 PROTEIN"/>
    <property type="match status" value="1"/>
</dbReference>
<gene>
    <name evidence="1" type="ORF">CK203_045795</name>
</gene>
<proteinExistence type="predicted"/>
<dbReference type="Proteomes" id="UP000288805">
    <property type="component" value="Unassembled WGS sequence"/>
</dbReference>
<evidence type="ECO:0000313" key="2">
    <source>
        <dbReference type="Proteomes" id="UP000288805"/>
    </source>
</evidence>